<keyword evidence="2" id="KW-1185">Reference proteome</keyword>
<dbReference type="InterPro" id="IPR010721">
    <property type="entry name" value="UstE-like"/>
</dbReference>
<gene>
    <name evidence="1" type="ORF">VNI00_016280</name>
</gene>
<organism evidence="1 2">
    <name type="scientific">Paramarasmius palmivorus</name>
    <dbReference type="NCBI Taxonomy" id="297713"/>
    <lineage>
        <taxon>Eukaryota</taxon>
        <taxon>Fungi</taxon>
        <taxon>Dikarya</taxon>
        <taxon>Basidiomycota</taxon>
        <taxon>Agaricomycotina</taxon>
        <taxon>Agaricomycetes</taxon>
        <taxon>Agaricomycetidae</taxon>
        <taxon>Agaricales</taxon>
        <taxon>Marasmiineae</taxon>
        <taxon>Marasmiaceae</taxon>
        <taxon>Paramarasmius</taxon>
    </lineage>
</organism>
<dbReference type="PANTHER" id="PTHR32251">
    <property type="entry name" value="3-OXO-5-ALPHA-STEROID 4-DEHYDROGENASE"/>
    <property type="match status" value="1"/>
</dbReference>
<dbReference type="PANTHER" id="PTHR32251:SF15">
    <property type="entry name" value="3-OXO-5-ALPHA-STEROID 4-DEHYDROGENASE (DUF1295)"/>
    <property type="match status" value="1"/>
</dbReference>
<proteinExistence type="predicted"/>
<evidence type="ECO:0000313" key="2">
    <source>
        <dbReference type="Proteomes" id="UP001383192"/>
    </source>
</evidence>
<evidence type="ECO:0008006" key="3">
    <source>
        <dbReference type="Google" id="ProtNLM"/>
    </source>
</evidence>
<evidence type="ECO:0000313" key="1">
    <source>
        <dbReference type="EMBL" id="KAK7024429.1"/>
    </source>
</evidence>
<dbReference type="EMBL" id="JAYKXP010000124">
    <property type="protein sequence ID" value="KAK7024429.1"/>
    <property type="molecule type" value="Genomic_DNA"/>
</dbReference>
<dbReference type="AlphaFoldDB" id="A0AAW0BFY9"/>
<sequence length="264" mass="28696">MPPDLISRGVKQPSPLGSSLFVLLRSLDPVLQYNILAKGLGDPIIRYFGGTVRPLGPPLTFGSAINVGLSPHRTILVGMAAGCALKQIYWLLGVSEEEFPVSAAVPVSIYNSLVNSVNSLVFLSTATSSIRAGDEGLSTPLVIGTGLFVSGILIELISEVQRRDFKRDPRNKGKPYTEGLLGYARHINYLGYTLWRAGISWAAGGWKAGLISGAYIAVDFVNRAIPVLDNYCTSRYGEEWLRYKSRVPYKFIPGILSSVVHLEP</sequence>
<dbReference type="Gene3D" id="1.20.120.1630">
    <property type="match status" value="1"/>
</dbReference>
<dbReference type="GO" id="GO:0016020">
    <property type="term" value="C:membrane"/>
    <property type="evidence" value="ECO:0007669"/>
    <property type="project" value="TreeGrafter"/>
</dbReference>
<name>A0AAW0BFY9_9AGAR</name>
<dbReference type="Proteomes" id="UP001383192">
    <property type="component" value="Unassembled WGS sequence"/>
</dbReference>
<accession>A0AAW0BFY9</accession>
<reference evidence="1 2" key="1">
    <citation type="submission" date="2024-01" db="EMBL/GenBank/DDBJ databases">
        <title>A draft genome for a cacao thread blight-causing isolate of Paramarasmius palmivorus.</title>
        <authorList>
            <person name="Baruah I.K."/>
            <person name="Bukari Y."/>
            <person name="Amoako-Attah I."/>
            <person name="Meinhardt L.W."/>
            <person name="Bailey B.A."/>
            <person name="Cohen S.P."/>
        </authorList>
    </citation>
    <scope>NUCLEOTIDE SEQUENCE [LARGE SCALE GENOMIC DNA]</scope>
    <source>
        <strain evidence="1 2">GH-12</strain>
    </source>
</reference>
<comment type="caution">
    <text evidence="1">The sequence shown here is derived from an EMBL/GenBank/DDBJ whole genome shotgun (WGS) entry which is preliminary data.</text>
</comment>
<protein>
    <recommendedName>
        <fullName evidence="3">Steroid 5-alpha reductase C-terminal domain-containing protein</fullName>
    </recommendedName>
</protein>
<dbReference type="Pfam" id="PF06966">
    <property type="entry name" value="DUF1295"/>
    <property type="match status" value="1"/>
</dbReference>